<gene>
    <name evidence="1" type="ORF">LCGC14_2142550</name>
</gene>
<name>A0A0F9GU63_9ZZZZ</name>
<protein>
    <recommendedName>
        <fullName evidence="2">LamG-like jellyroll fold domain-containing protein</fullName>
    </recommendedName>
</protein>
<dbReference type="AlphaFoldDB" id="A0A0F9GU63"/>
<reference evidence="1" key="1">
    <citation type="journal article" date="2015" name="Nature">
        <title>Complex archaea that bridge the gap between prokaryotes and eukaryotes.</title>
        <authorList>
            <person name="Spang A."/>
            <person name="Saw J.H."/>
            <person name="Jorgensen S.L."/>
            <person name="Zaremba-Niedzwiedzka K."/>
            <person name="Martijn J."/>
            <person name="Lind A.E."/>
            <person name="van Eijk R."/>
            <person name="Schleper C."/>
            <person name="Guy L."/>
            <person name="Ettema T.J."/>
        </authorList>
    </citation>
    <scope>NUCLEOTIDE SEQUENCE</scope>
</reference>
<dbReference type="SUPFAM" id="SSF49899">
    <property type="entry name" value="Concanavalin A-like lectins/glucanases"/>
    <property type="match status" value="1"/>
</dbReference>
<dbReference type="Pfam" id="PF13385">
    <property type="entry name" value="Laminin_G_3"/>
    <property type="match status" value="1"/>
</dbReference>
<dbReference type="Gene3D" id="2.60.120.200">
    <property type="match status" value="1"/>
</dbReference>
<proteinExistence type="predicted"/>
<sequence length="539" mass="58035">MFTLFVYLATADINDDSIRSFWSFDGTLIASNTTAFTWTNNGVTSVPGIIQEAGQFLRDEGDDLTSTNSTNVGTIFSLNMWINPNSSATFQGLFAKFSGTGWELQFRGDTGNTAKIFYDVGGQGFFTSKGFGPDQWHMLTFVKNGTNETFFINGSQDSSTIEASAWATNGVNYQMGSTVGGANYNGLIDMVLFTDRALTGQEINLLYNNGLGLNFPFEIVPPTFSTVVNNATATTTTGDVVNWTTTITDIDELSFCWFTHNDTGTFTNETVQACTTPFIFDQEVIITAGIGDLVCGFFTANNTANQVAQTSDSCFTVVEITPPQFVDAANNASTAVINDVVQFTINISDNFALGSWTFGSNGTGSFANISLTFFNGETAVNLSVNQTVPDTPFKFVCGRFYFNDTSGNENSSESCFTTSNLFRNNITAFNARTNDTIVNFTAFITGITDPGFFTSSTTTTGLIRISLAAGNYSVITNATAFTNGTGFINVTAPTNASFSMFPDPSSISLTILREGNGSVITQRVDVEVLGPTVDTEFNT</sequence>
<organism evidence="1">
    <name type="scientific">marine sediment metagenome</name>
    <dbReference type="NCBI Taxonomy" id="412755"/>
    <lineage>
        <taxon>unclassified sequences</taxon>
        <taxon>metagenomes</taxon>
        <taxon>ecological metagenomes</taxon>
    </lineage>
</organism>
<evidence type="ECO:0000313" key="1">
    <source>
        <dbReference type="EMBL" id="KKL66682.1"/>
    </source>
</evidence>
<dbReference type="InterPro" id="IPR013320">
    <property type="entry name" value="ConA-like_dom_sf"/>
</dbReference>
<evidence type="ECO:0008006" key="2">
    <source>
        <dbReference type="Google" id="ProtNLM"/>
    </source>
</evidence>
<comment type="caution">
    <text evidence="1">The sequence shown here is derived from an EMBL/GenBank/DDBJ whole genome shotgun (WGS) entry which is preliminary data.</text>
</comment>
<accession>A0A0F9GU63</accession>
<dbReference type="EMBL" id="LAZR01027127">
    <property type="protein sequence ID" value="KKL66682.1"/>
    <property type="molecule type" value="Genomic_DNA"/>
</dbReference>
<feature type="non-terminal residue" evidence="1">
    <location>
        <position position="539"/>
    </location>
</feature>